<evidence type="ECO:0000313" key="10">
    <source>
        <dbReference type="Proteomes" id="UP000178835"/>
    </source>
</evidence>
<evidence type="ECO:0000256" key="4">
    <source>
        <dbReference type="ARBA" id="ARBA00022679"/>
    </source>
</evidence>
<evidence type="ECO:0000256" key="6">
    <source>
        <dbReference type="ARBA" id="ARBA00022989"/>
    </source>
</evidence>
<feature type="transmembrane region" description="Helical" evidence="8">
    <location>
        <begin position="6"/>
        <end position="23"/>
    </location>
</feature>
<protein>
    <submittedName>
        <fullName evidence="9">Uncharacterized protein</fullName>
    </submittedName>
</protein>
<comment type="caution">
    <text evidence="9">The sequence shown here is derived from an EMBL/GenBank/DDBJ whole genome shotgun (WGS) entry which is preliminary data.</text>
</comment>
<accession>A0A1G2HEL6</accession>
<feature type="transmembrane region" description="Helical" evidence="8">
    <location>
        <begin position="105"/>
        <end position="127"/>
    </location>
</feature>
<dbReference type="GO" id="GO:0005886">
    <property type="term" value="C:plasma membrane"/>
    <property type="evidence" value="ECO:0007669"/>
    <property type="project" value="UniProtKB-SubCell"/>
</dbReference>
<evidence type="ECO:0000256" key="5">
    <source>
        <dbReference type="ARBA" id="ARBA00022692"/>
    </source>
</evidence>
<dbReference type="EMBL" id="MHOH01000010">
    <property type="protein sequence ID" value="OGZ60915.1"/>
    <property type="molecule type" value="Genomic_DNA"/>
</dbReference>
<name>A0A1G2HEL6_9BACT</name>
<reference evidence="9 10" key="1">
    <citation type="journal article" date="2016" name="Nat. Commun.">
        <title>Thousands of microbial genomes shed light on interconnected biogeochemical processes in an aquifer system.</title>
        <authorList>
            <person name="Anantharaman K."/>
            <person name="Brown C.T."/>
            <person name="Hug L.A."/>
            <person name="Sharon I."/>
            <person name="Castelle C.J."/>
            <person name="Probst A.J."/>
            <person name="Thomas B.C."/>
            <person name="Singh A."/>
            <person name="Wilkins M.J."/>
            <person name="Karaoz U."/>
            <person name="Brodie E.L."/>
            <person name="Williams K.H."/>
            <person name="Hubbard S.S."/>
            <person name="Banfield J.F."/>
        </authorList>
    </citation>
    <scope>NUCLEOTIDE SEQUENCE [LARGE SCALE GENOMIC DNA]</scope>
</reference>
<evidence type="ECO:0000313" key="9">
    <source>
        <dbReference type="EMBL" id="OGZ60915.1"/>
    </source>
</evidence>
<sequence>MNKSFPLLILLIIASTVFIYNISKKNPYLSDSLFYTHYFYELQGDSFEQARQKVLINHHQEWEDNIQRKIFEDEATYKNAYSFFIKRPLYPLMASVIYFFVRNEYLAFTVPMFLAYLGVIISVHYLISRRLKPLYSILSTAFLIAFPPFYIYSTFVMTDVIGLFFWFSNLIFAYKYLISKNQKWLVLFSLTIIVSLVNREQGILMLPLFVIAAFFFKKFNFPKKVIITNYKLILIGLLVLAGYISLIYLTRQKTVWDTLIYYQNKFGTENNTFTKTQTLVFFFDSVIRVHEGFIRGVKVHFWMIVFITASIIESVRTVLSKSKNIIDILMISSAIASYLAIFIIPIFNFRYFFPITISVLYFSAKFFQNYFEKDKA</sequence>
<feature type="transmembrane region" description="Helical" evidence="8">
    <location>
        <begin position="228"/>
        <end position="249"/>
    </location>
</feature>
<feature type="transmembrane region" description="Helical" evidence="8">
    <location>
        <begin position="160"/>
        <end position="178"/>
    </location>
</feature>
<dbReference type="InterPro" id="IPR050297">
    <property type="entry name" value="LipidA_mod_glycosyltrf_83"/>
</dbReference>
<comment type="subcellular location">
    <subcellularLocation>
        <location evidence="1">Cell membrane</location>
        <topology evidence="1">Multi-pass membrane protein</topology>
    </subcellularLocation>
</comment>
<evidence type="ECO:0000256" key="7">
    <source>
        <dbReference type="ARBA" id="ARBA00023136"/>
    </source>
</evidence>
<keyword evidence="2" id="KW-1003">Cell membrane</keyword>
<gene>
    <name evidence="9" type="ORF">A2919_00080</name>
</gene>
<keyword evidence="3" id="KW-0328">Glycosyltransferase</keyword>
<keyword evidence="5 8" id="KW-0812">Transmembrane</keyword>
<proteinExistence type="predicted"/>
<keyword evidence="4" id="KW-0808">Transferase</keyword>
<dbReference type="AlphaFoldDB" id="A0A1G2HEL6"/>
<feature type="transmembrane region" description="Helical" evidence="8">
    <location>
        <begin position="326"/>
        <end position="345"/>
    </location>
</feature>
<dbReference type="GO" id="GO:0009103">
    <property type="term" value="P:lipopolysaccharide biosynthetic process"/>
    <property type="evidence" value="ECO:0007669"/>
    <property type="project" value="UniProtKB-ARBA"/>
</dbReference>
<dbReference type="Proteomes" id="UP000178835">
    <property type="component" value="Unassembled WGS sequence"/>
</dbReference>
<dbReference type="GO" id="GO:0016763">
    <property type="term" value="F:pentosyltransferase activity"/>
    <property type="evidence" value="ECO:0007669"/>
    <property type="project" value="TreeGrafter"/>
</dbReference>
<dbReference type="PANTHER" id="PTHR33908:SF11">
    <property type="entry name" value="MEMBRANE PROTEIN"/>
    <property type="match status" value="1"/>
</dbReference>
<dbReference type="PANTHER" id="PTHR33908">
    <property type="entry name" value="MANNOSYLTRANSFERASE YKCB-RELATED"/>
    <property type="match status" value="1"/>
</dbReference>
<organism evidence="9 10">
    <name type="scientific">Candidatus Spechtbacteria bacterium RIFCSPLOWO2_01_FULL_43_12</name>
    <dbReference type="NCBI Taxonomy" id="1802162"/>
    <lineage>
        <taxon>Bacteria</taxon>
        <taxon>Candidatus Spechtiibacteriota</taxon>
    </lineage>
</organism>
<keyword evidence="7 8" id="KW-0472">Membrane</keyword>
<evidence type="ECO:0000256" key="3">
    <source>
        <dbReference type="ARBA" id="ARBA00022676"/>
    </source>
</evidence>
<feature type="transmembrane region" description="Helical" evidence="8">
    <location>
        <begin position="351"/>
        <end position="371"/>
    </location>
</feature>
<keyword evidence="6 8" id="KW-1133">Transmembrane helix</keyword>
<evidence type="ECO:0000256" key="2">
    <source>
        <dbReference type="ARBA" id="ARBA00022475"/>
    </source>
</evidence>
<feature type="transmembrane region" description="Helical" evidence="8">
    <location>
        <begin position="184"/>
        <end position="216"/>
    </location>
</feature>
<evidence type="ECO:0000256" key="8">
    <source>
        <dbReference type="SAM" id="Phobius"/>
    </source>
</evidence>
<feature type="transmembrane region" description="Helical" evidence="8">
    <location>
        <begin position="133"/>
        <end position="153"/>
    </location>
</feature>
<evidence type="ECO:0000256" key="1">
    <source>
        <dbReference type="ARBA" id="ARBA00004651"/>
    </source>
</evidence>